<dbReference type="Gene3D" id="3.30.420.40">
    <property type="match status" value="2"/>
</dbReference>
<keyword evidence="1" id="KW-0175">Coiled coil</keyword>
<evidence type="ECO:0000313" key="4">
    <source>
        <dbReference type="EMBL" id="MBM7557150.1"/>
    </source>
</evidence>
<sequence>MEIIVGVDIGNATTEVAIGKIEAEQEFNFIAEGEHQTTGLKGTEENIKGIMNALQQAVQEADLKLEDLDLIRLNEATPVIGDVAMETITETIITESTMIGHNPSTPGGVGLGVGKTVMITELDSCSAGEEVIVVIPAEIDFAIAAENINEGLARGIEVNGAIVQKDDAVLIANRIDKQMPIVDEVKFIDKVPLDRKAAVEVASSGGTIQELTNPYGIATVFDLDADETKHIVPVARSLIGNHSAVVIRTPQGDIEEKRIPAGKIIAFGESGKEKIAVDQGAEEIMKSIEKVQPLKDVKGESGTNVSGMLERVRSKMKQVTGQNLSDIKIKDILAVDTFVPQEVKGGLAGEHSLENAVGLAAMVETSQLPMQQIADALVQELPEVEIEIAGVEANMAISGALTTPGTDKPIVILDMGGGSTDAAVLTQEGNIHTAHLSGAGNMVSMIIETELGLEDFDLAERIKKTPLAKVESMFNIRHEDGTVHFYDEPLAPQLFSKVVSLDEGELVPIPTDHSMKRIRQVRRDAKKDVFVRNAVRALKRTIPTGNIRDIGFVVMVGGSALDFEIPELISNELSNYGVVAGRGNIRGMMGPRNAVATGLVLSYLNNPRWN</sequence>
<comment type="caution">
    <text evidence="4">The sequence shown here is derived from an EMBL/GenBank/DDBJ whole genome shotgun (WGS) entry which is preliminary data.</text>
</comment>
<feature type="coiled-coil region" evidence="1">
    <location>
        <begin position="40"/>
        <end position="71"/>
    </location>
</feature>
<keyword evidence="5" id="KW-1185">Reference proteome</keyword>
<dbReference type="SUPFAM" id="SSF53067">
    <property type="entry name" value="Actin-like ATPase domain"/>
    <property type="match status" value="2"/>
</dbReference>
<accession>A0A939BMQ6</accession>
<dbReference type="InterPro" id="IPR043129">
    <property type="entry name" value="ATPase_NBD"/>
</dbReference>
<dbReference type="InterPro" id="IPR028975">
    <property type="entry name" value="DDRA_swiveling_dom_sf"/>
</dbReference>
<proteinExistence type="predicted"/>
<dbReference type="SUPFAM" id="SSF82317">
    <property type="entry name" value="Swiveling domain of dehydratase reactivase alpha subunit"/>
    <property type="match status" value="1"/>
</dbReference>
<protein>
    <submittedName>
        <fullName evidence="4">Diol dehydratase reactivase alpha subunit</fullName>
    </submittedName>
</protein>
<dbReference type="NCBIfam" id="TIGR04491">
    <property type="entry name" value="reactive_PduG"/>
    <property type="match status" value="1"/>
</dbReference>
<name>A0A939BMQ6_9FIRM</name>
<evidence type="ECO:0000259" key="2">
    <source>
        <dbReference type="Pfam" id="PF08841"/>
    </source>
</evidence>
<dbReference type="EMBL" id="JAFBDQ010000009">
    <property type="protein sequence ID" value="MBM7557150.1"/>
    <property type="molecule type" value="Genomic_DNA"/>
</dbReference>
<dbReference type="InterPro" id="IPR012340">
    <property type="entry name" value="NA-bd_OB-fold"/>
</dbReference>
<dbReference type="AlphaFoldDB" id="A0A939BMQ6"/>
<dbReference type="Gene3D" id="3.90.470.30">
    <property type="match status" value="1"/>
</dbReference>
<organism evidence="4 5">
    <name type="scientific">Halanaerobacter jeridensis</name>
    <dbReference type="NCBI Taxonomy" id="706427"/>
    <lineage>
        <taxon>Bacteria</taxon>
        <taxon>Bacillati</taxon>
        <taxon>Bacillota</taxon>
        <taxon>Clostridia</taxon>
        <taxon>Halanaerobiales</taxon>
        <taxon>Halobacteroidaceae</taxon>
        <taxon>Halanaerobacter</taxon>
    </lineage>
</organism>
<gene>
    <name evidence="4" type="ORF">JOC47_002004</name>
</gene>
<dbReference type="Pfam" id="PF18427">
    <property type="entry name" value="DDR_swiveling"/>
    <property type="match status" value="1"/>
</dbReference>
<dbReference type="Gene3D" id="2.40.50.140">
    <property type="entry name" value="Nucleic acid-binding proteins"/>
    <property type="match status" value="1"/>
</dbReference>
<dbReference type="InterPro" id="IPR040916">
    <property type="entry name" value="DDR_swiveling"/>
</dbReference>
<evidence type="ECO:0000259" key="3">
    <source>
        <dbReference type="Pfam" id="PF18427"/>
    </source>
</evidence>
<dbReference type="Gene3D" id="3.50.30.70">
    <property type="entry name" value="Swiveling domain of dehydratase reactivase alpha subunit"/>
    <property type="match status" value="1"/>
</dbReference>
<dbReference type="InterPro" id="IPR030994">
    <property type="entry name" value="DDR_dom"/>
</dbReference>
<dbReference type="RefSeq" id="WP_204701909.1">
    <property type="nucleotide sequence ID" value="NZ_JAFBDQ010000009.1"/>
</dbReference>
<reference evidence="4" key="1">
    <citation type="submission" date="2021-01" db="EMBL/GenBank/DDBJ databases">
        <title>Genomic Encyclopedia of Type Strains, Phase IV (KMG-IV): sequencing the most valuable type-strain genomes for metagenomic binning, comparative biology and taxonomic classification.</title>
        <authorList>
            <person name="Goeker M."/>
        </authorList>
    </citation>
    <scope>NUCLEOTIDE SEQUENCE</scope>
    <source>
        <strain evidence="4">DSM 23230</strain>
    </source>
</reference>
<feature type="domain" description="Diol dehydratase reactivase ATPase-like" evidence="2">
    <location>
        <begin position="275"/>
        <end position="603"/>
    </location>
</feature>
<evidence type="ECO:0000313" key="5">
    <source>
        <dbReference type="Proteomes" id="UP000774000"/>
    </source>
</evidence>
<dbReference type="Pfam" id="PF08841">
    <property type="entry name" value="DDR"/>
    <property type="match status" value="1"/>
</dbReference>
<feature type="domain" description="DD-reactivating factor swiveling" evidence="3">
    <location>
        <begin position="93"/>
        <end position="254"/>
    </location>
</feature>
<evidence type="ECO:0000256" key="1">
    <source>
        <dbReference type="SAM" id="Coils"/>
    </source>
</evidence>
<dbReference type="Proteomes" id="UP000774000">
    <property type="component" value="Unassembled WGS sequence"/>
</dbReference>
<dbReference type="InterPro" id="IPR009191">
    <property type="entry name" value="DDRA"/>
</dbReference>